<evidence type="ECO:0000313" key="10">
    <source>
        <dbReference type="Proteomes" id="UP000733611"/>
    </source>
</evidence>
<evidence type="ECO:0000256" key="5">
    <source>
        <dbReference type="ARBA" id="ARBA00022989"/>
    </source>
</evidence>
<keyword evidence="7 8" id="KW-0131">Cell cycle</keyword>
<feature type="transmembrane region" description="Helical" evidence="8">
    <location>
        <begin position="428"/>
        <end position="449"/>
    </location>
</feature>
<keyword evidence="2 8" id="KW-1003">Cell membrane</keyword>
<dbReference type="InterPro" id="IPR011922">
    <property type="entry name" value="Cell_div_FtsL"/>
</dbReference>
<keyword evidence="6 8" id="KW-0472">Membrane</keyword>
<keyword evidence="8" id="KW-0997">Cell inner membrane</keyword>
<reference evidence="9" key="1">
    <citation type="journal article" date="2021" name="PeerJ">
        <title>Extensive microbial diversity within the chicken gut microbiome revealed by metagenomics and culture.</title>
        <authorList>
            <person name="Gilroy R."/>
            <person name="Ravi A."/>
            <person name="Getino M."/>
            <person name="Pursley I."/>
            <person name="Horton D.L."/>
            <person name="Alikhan N.F."/>
            <person name="Baker D."/>
            <person name="Gharbi K."/>
            <person name="Hall N."/>
            <person name="Watson M."/>
            <person name="Adriaenssens E.M."/>
            <person name="Foster-Nyarko E."/>
            <person name="Jarju S."/>
            <person name="Secka A."/>
            <person name="Antonio M."/>
            <person name="Oren A."/>
            <person name="Chaudhuri R.R."/>
            <person name="La Ragione R."/>
            <person name="Hildebrand F."/>
            <person name="Pallen M.J."/>
        </authorList>
    </citation>
    <scope>NUCLEOTIDE SEQUENCE</scope>
    <source>
        <strain evidence="9">378</strain>
    </source>
</reference>
<comment type="function">
    <text evidence="8">Essential cell division protein. May link together the upstream cell division proteins, which are predominantly cytoplasmic, with the downstream cell division proteins, which are predominantly periplasmic.</text>
</comment>
<dbReference type="HAMAP" id="MF_00910">
    <property type="entry name" value="FtsL"/>
    <property type="match status" value="1"/>
</dbReference>
<dbReference type="Pfam" id="PF04999">
    <property type="entry name" value="FtsL"/>
    <property type="match status" value="1"/>
</dbReference>
<name>A0A948TEC1_9GAMM</name>
<evidence type="ECO:0000256" key="8">
    <source>
        <dbReference type="HAMAP-Rule" id="MF_00910"/>
    </source>
</evidence>
<proteinExistence type="inferred from homology"/>
<evidence type="ECO:0000256" key="7">
    <source>
        <dbReference type="ARBA" id="ARBA00023306"/>
    </source>
</evidence>
<keyword evidence="4 8" id="KW-0812">Transmembrane</keyword>
<organism evidence="9 10">
    <name type="scientific">Candidatus Anaerobiospirillum pullicola</name>
    <dbReference type="NCBI Taxonomy" id="2838451"/>
    <lineage>
        <taxon>Bacteria</taxon>
        <taxon>Pseudomonadati</taxon>
        <taxon>Pseudomonadota</taxon>
        <taxon>Gammaproteobacteria</taxon>
        <taxon>Aeromonadales</taxon>
        <taxon>Succinivibrionaceae</taxon>
        <taxon>Anaerobiospirillum</taxon>
    </lineage>
</organism>
<evidence type="ECO:0000256" key="1">
    <source>
        <dbReference type="ARBA" id="ARBA00004401"/>
    </source>
</evidence>
<comment type="similarity">
    <text evidence="8">Belongs to the FtsL family.</text>
</comment>
<sequence length="517" mass="54989">MRSLFSRRRDRGEELNLERLPKLGSSLEQEHDAALQAPALSGVSVEDVSVTQLRAHPIPRQLQEEAEAEGGDYVSPLEGLDAALQQRLAEVAASVFAGADDDEAVVAADAATAAMVVNEDESTDTVESTAARAAAASADAVPVTDAPEELEQAPAMMVAESETALAAGTKMNAAEAMADAMDAAAQDAAQDATAGAAEESAVDASAEAMQDAAEAADGNVAASKEETGTTLHVVGESLSFPTSGEPALVALNAQEAAALTKDNNRVVVANLYEGEARERYERHSRLQAQRYEAQTADLVAMSSPNNGPRPPQFSLLSSDVELMALPQPKAPTLLDAEDEKGLIEAEDFITGNVSVVSEQLRTGTDNVAVGSGAAAADDTEQPHFDPNMVATLPYLPGKECFRSTVTMSAAGNRERKPRLLPLICQDFLAHWLVYGLAVLACVLCLMKVYQVQETRDLTSQLNDITLNNANLEKEWLNLMATRQSLTEHAKIRAYASNKLQMQSPKTNSEQVISLHHQ</sequence>
<dbReference type="Proteomes" id="UP000733611">
    <property type="component" value="Unassembled WGS sequence"/>
</dbReference>
<keyword evidence="3 8" id="KW-0132">Cell division</keyword>
<dbReference type="EMBL" id="JAHLFE010000008">
    <property type="protein sequence ID" value="MBU3843304.1"/>
    <property type="molecule type" value="Genomic_DNA"/>
</dbReference>
<evidence type="ECO:0000256" key="2">
    <source>
        <dbReference type="ARBA" id="ARBA00022475"/>
    </source>
</evidence>
<evidence type="ECO:0000256" key="4">
    <source>
        <dbReference type="ARBA" id="ARBA00022692"/>
    </source>
</evidence>
<dbReference type="GO" id="GO:0032153">
    <property type="term" value="C:cell division site"/>
    <property type="evidence" value="ECO:0007669"/>
    <property type="project" value="UniProtKB-UniRule"/>
</dbReference>
<evidence type="ECO:0000256" key="6">
    <source>
        <dbReference type="ARBA" id="ARBA00023136"/>
    </source>
</evidence>
<comment type="subcellular location">
    <subcellularLocation>
        <location evidence="8">Cell inner membrane</location>
        <topology evidence="8">Single-pass type II membrane protein</topology>
    </subcellularLocation>
    <subcellularLocation>
        <location evidence="1">Cell membrane</location>
        <topology evidence="1">Single-pass type II membrane protein</topology>
    </subcellularLocation>
    <text evidence="8">Localizes to the division septum where it forms a ring structure.</text>
</comment>
<comment type="subunit">
    <text evidence="8">Part of a complex composed of FtsB, FtsL and FtsQ.</text>
</comment>
<evidence type="ECO:0000313" key="9">
    <source>
        <dbReference type="EMBL" id="MBU3843304.1"/>
    </source>
</evidence>
<evidence type="ECO:0000256" key="3">
    <source>
        <dbReference type="ARBA" id="ARBA00022618"/>
    </source>
</evidence>
<protein>
    <recommendedName>
        <fullName evidence="8">Cell division protein FtsL</fullName>
    </recommendedName>
</protein>
<dbReference type="GO" id="GO:0043093">
    <property type="term" value="P:FtsZ-dependent cytokinesis"/>
    <property type="evidence" value="ECO:0007669"/>
    <property type="project" value="UniProtKB-UniRule"/>
</dbReference>
<keyword evidence="5 8" id="KW-1133">Transmembrane helix</keyword>
<accession>A0A948TEC1</accession>
<comment type="caution">
    <text evidence="9">The sequence shown here is derived from an EMBL/GenBank/DDBJ whole genome shotgun (WGS) entry which is preliminary data.</text>
</comment>
<dbReference type="GO" id="GO:0005886">
    <property type="term" value="C:plasma membrane"/>
    <property type="evidence" value="ECO:0007669"/>
    <property type="project" value="UniProtKB-SubCell"/>
</dbReference>
<reference evidence="9" key="2">
    <citation type="submission" date="2021-04" db="EMBL/GenBank/DDBJ databases">
        <authorList>
            <person name="Gilroy R."/>
        </authorList>
    </citation>
    <scope>NUCLEOTIDE SEQUENCE</scope>
    <source>
        <strain evidence="9">378</strain>
    </source>
</reference>
<dbReference type="AlphaFoldDB" id="A0A948TEC1"/>
<gene>
    <name evidence="8" type="primary">ftsL</name>
    <name evidence="9" type="ORF">H9847_00295</name>
</gene>